<protein>
    <recommendedName>
        <fullName evidence="2">Glycosyl transferase family 1 domain-containing protein</fullName>
    </recommendedName>
</protein>
<proteinExistence type="predicted"/>
<dbReference type="AlphaFoldDB" id="A0A382K9A8"/>
<dbReference type="CDD" id="cd03801">
    <property type="entry name" value="GT4_PimA-like"/>
    <property type="match status" value="1"/>
</dbReference>
<organism evidence="1">
    <name type="scientific">marine metagenome</name>
    <dbReference type="NCBI Taxonomy" id="408172"/>
    <lineage>
        <taxon>unclassified sequences</taxon>
        <taxon>metagenomes</taxon>
        <taxon>ecological metagenomes</taxon>
    </lineage>
</organism>
<accession>A0A382K9A8</accession>
<reference evidence="1" key="1">
    <citation type="submission" date="2018-05" db="EMBL/GenBank/DDBJ databases">
        <authorList>
            <person name="Lanie J.A."/>
            <person name="Ng W.-L."/>
            <person name="Kazmierczak K.M."/>
            <person name="Andrzejewski T.M."/>
            <person name="Davidsen T.M."/>
            <person name="Wayne K.J."/>
            <person name="Tettelin H."/>
            <person name="Glass J.I."/>
            <person name="Rusch D."/>
            <person name="Podicherti R."/>
            <person name="Tsui H.-C.T."/>
            <person name="Winkler M.E."/>
        </authorList>
    </citation>
    <scope>NUCLEOTIDE SEQUENCE</scope>
</reference>
<dbReference type="SUPFAM" id="SSF53756">
    <property type="entry name" value="UDP-Glycosyltransferase/glycogen phosphorylase"/>
    <property type="match status" value="1"/>
</dbReference>
<gene>
    <name evidence="1" type="ORF">METZ01_LOCUS273089</name>
</gene>
<evidence type="ECO:0008006" key="2">
    <source>
        <dbReference type="Google" id="ProtNLM"/>
    </source>
</evidence>
<name>A0A382K9A8_9ZZZZ</name>
<evidence type="ECO:0000313" key="1">
    <source>
        <dbReference type="EMBL" id="SVC20235.1"/>
    </source>
</evidence>
<sequence length="311" mass="35801">MRILFGVSSSKFFHVQELVKALEKFQIECKLVFDQDYADGYPSRKIGNWFPSNQKFKKLVDEFKPDVIFIDRQRHFGLQASKTKIPLLMQLRGDYWKETEMARQTLYKSFPKSLALDKWEEIGKVCFEGSKVILPLCNYLKEIVKNHYPDKSSEILQSGITASNWFPSKGMKLKHPCVGLVQSAGILDKTKELLTLPKVMEKMPEVNFYWAGDGPYRDIVLPILEKYENFHWLGKLEYPDKVRDFLTEVDIYALVTGIDMSPLTVQEAQLMEKPVVATNVGGVPELMIDGKTGFLVKKGSKEELYEKLLLL</sequence>
<dbReference type="EMBL" id="UINC01078808">
    <property type="protein sequence ID" value="SVC20235.1"/>
    <property type="molecule type" value="Genomic_DNA"/>
</dbReference>
<dbReference type="PANTHER" id="PTHR12526:SF572">
    <property type="entry name" value="BLL5144 PROTEIN"/>
    <property type="match status" value="1"/>
</dbReference>
<feature type="non-terminal residue" evidence="1">
    <location>
        <position position="311"/>
    </location>
</feature>
<dbReference type="Gene3D" id="3.40.50.2000">
    <property type="entry name" value="Glycogen Phosphorylase B"/>
    <property type="match status" value="2"/>
</dbReference>
<dbReference type="Pfam" id="PF13692">
    <property type="entry name" value="Glyco_trans_1_4"/>
    <property type="match status" value="1"/>
</dbReference>
<dbReference type="PANTHER" id="PTHR12526">
    <property type="entry name" value="GLYCOSYLTRANSFERASE"/>
    <property type="match status" value="1"/>
</dbReference>